<dbReference type="EMBL" id="JASCZI010244058">
    <property type="protein sequence ID" value="MED6213864.1"/>
    <property type="molecule type" value="Genomic_DNA"/>
</dbReference>
<proteinExistence type="predicted"/>
<feature type="region of interest" description="Disordered" evidence="1">
    <location>
        <begin position="14"/>
        <end position="38"/>
    </location>
</feature>
<accession>A0ABU6YV54</accession>
<keyword evidence="4" id="KW-1185">Reference proteome</keyword>
<dbReference type="InterPro" id="IPR000467">
    <property type="entry name" value="G_patch_dom"/>
</dbReference>
<evidence type="ECO:0000313" key="4">
    <source>
        <dbReference type="Proteomes" id="UP001341840"/>
    </source>
</evidence>
<comment type="caution">
    <text evidence="3">The sequence shown here is derived from an EMBL/GenBank/DDBJ whole genome shotgun (WGS) entry which is preliminary data.</text>
</comment>
<sequence length="214" mass="24518">MMIKEGYIPGNELGKKSQGITTPPVLRENTERSGLGYVPTKSDKKRIMMDKKEKRLARLENQEPKTTQIPIRDIRADFLSAGWMLSDTVAVISEDPSEPRSWVYQGSPGSELNNWSIVDLSMTTECYPKFEIELLENDNIRNSLNSFDHLVNQADDICEDDLELSPELKRLIEHETKEIQPHQESIEVVNLGSEEEKKRLRLVPLLKEVDRLVA</sequence>
<dbReference type="Proteomes" id="UP001341840">
    <property type="component" value="Unassembled WGS sequence"/>
</dbReference>
<protein>
    <recommendedName>
        <fullName evidence="2">G-patch domain-containing protein</fullName>
    </recommendedName>
</protein>
<reference evidence="3 4" key="1">
    <citation type="journal article" date="2023" name="Plants (Basel)">
        <title>Bridging the Gap: Combining Genomics and Transcriptomics Approaches to Understand Stylosanthes scabra, an Orphan Legume from the Brazilian Caatinga.</title>
        <authorList>
            <person name="Ferreira-Neto J.R.C."/>
            <person name="da Silva M.D."/>
            <person name="Binneck E."/>
            <person name="de Melo N.F."/>
            <person name="da Silva R.H."/>
            <person name="de Melo A.L.T.M."/>
            <person name="Pandolfi V."/>
            <person name="Bustamante F.O."/>
            <person name="Brasileiro-Vidal A.C."/>
            <person name="Benko-Iseppon A.M."/>
        </authorList>
    </citation>
    <scope>NUCLEOTIDE SEQUENCE [LARGE SCALE GENOMIC DNA]</scope>
    <source>
        <tissue evidence="3">Leaves</tissue>
    </source>
</reference>
<dbReference type="PROSITE" id="PS50174">
    <property type="entry name" value="G_PATCH"/>
    <property type="match status" value="1"/>
</dbReference>
<evidence type="ECO:0000259" key="2">
    <source>
        <dbReference type="PROSITE" id="PS50174"/>
    </source>
</evidence>
<organism evidence="3 4">
    <name type="scientific">Stylosanthes scabra</name>
    <dbReference type="NCBI Taxonomy" id="79078"/>
    <lineage>
        <taxon>Eukaryota</taxon>
        <taxon>Viridiplantae</taxon>
        <taxon>Streptophyta</taxon>
        <taxon>Embryophyta</taxon>
        <taxon>Tracheophyta</taxon>
        <taxon>Spermatophyta</taxon>
        <taxon>Magnoliopsida</taxon>
        <taxon>eudicotyledons</taxon>
        <taxon>Gunneridae</taxon>
        <taxon>Pentapetalae</taxon>
        <taxon>rosids</taxon>
        <taxon>fabids</taxon>
        <taxon>Fabales</taxon>
        <taxon>Fabaceae</taxon>
        <taxon>Papilionoideae</taxon>
        <taxon>50 kb inversion clade</taxon>
        <taxon>dalbergioids sensu lato</taxon>
        <taxon>Dalbergieae</taxon>
        <taxon>Pterocarpus clade</taxon>
        <taxon>Stylosanthes</taxon>
    </lineage>
</organism>
<name>A0ABU6YV54_9FABA</name>
<evidence type="ECO:0000313" key="3">
    <source>
        <dbReference type="EMBL" id="MED6213864.1"/>
    </source>
</evidence>
<dbReference type="Pfam" id="PF01585">
    <property type="entry name" value="G-patch"/>
    <property type="match status" value="1"/>
</dbReference>
<gene>
    <name evidence="3" type="ORF">PIB30_097501</name>
</gene>
<evidence type="ECO:0000256" key="1">
    <source>
        <dbReference type="SAM" id="MobiDB-lite"/>
    </source>
</evidence>
<feature type="domain" description="G-patch" evidence="2">
    <location>
        <begin position="1"/>
        <end position="40"/>
    </location>
</feature>